<keyword evidence="3" id="KW-1185">Reference proteome</keyword>
<protein>
    <submittedName>
        <fullName evidence="2">Uncharacterized protein</fullName>
    </submittedName>
</protein>
<feature type="compositionally biased region" description="Basic and acidic residues" evidence="1">
    <location>
        <begin position="26"/>
        <end position="37"/>
    </location>
</feature>
<accession>A0ABR1R0X4</accession>
<reference evidence="2 3" key="1">
    <citation type="submission" date="2023-01" db="EMBL/GenBank/DDBJ databases">
        <title>Analysis of 21 Apiospora genomes using comparative genomics revels a genus with tremendous synthesis potential of carbohydrate active enzymes and secondary metabolites.</title>
        <authorList>
            <person name="Sorensen T."/>
        </authorList>
    </citation>
    <scope>NUCLEOTIDE SEQUENCE [LARGE SCALE GENOMIC DNA]</scope>
    <source>
        <strain evidence="2 3">CBS 20057</strain>
    </source>
</reference>
<organism evidence="2 3">
    <name type="scientific">Apiospora marii</name>
    <dbReference type="NCBI Taxonomy" id="335849"/>
    <lineage>
        <taxon>Eukaryota</taxon>
        <taxon>Fungi</taxon>
        <taxon>Dikarya</taxon>
        <taxon>Ascomycota</taxon>
        <taxon>Pezizomycotina</taxon>
        <taxon>Sordariomycetes</taxon>
        <taxon>Xylariomycetidae</taxon>
        <taxon>Amphisphaeriales</taxon>
        <taxon>Apiosporaceae</taxon>
        <taxon>Apiospora</taxon>
    </lineage>
</organism>
<dbReference type="Proteomes" id="UP001396898">
    <property type="component" value="Unassembled WGS sequence"/>
</dbReference>
<name>A0ABR1R0X4_9PEZI</name>
<gene>
    <name evidence="2" type="ORF">PG991_016241</name>
</gene>
<proteinExistence type="predicted"/>
<dbReference type="EMBL" id="JAQQWI010000024">
    <property type="protein sequence ID" value="KAK7994653.1"/>
    <property type="molecule type" value="Genomic_DNA"/>
</dbReference>
<evidence type="ECO:0000313" key="2">
    <source>
        <dbReference type="EMBL" id="KAK7994653.1"/>
    </source>
</evidence>
<sequence length="225" mass="24667">MVPRLNSAKLQRSIDHYGKNPKAPKRKADAMYDDKSNLSKLPRGGGGSRRLFCCMGLSGFHGHFINEVGISMINFFDRVMDLEWIAGDCGESKLPAWSTDMKVEDPMVRYFPMVLLLAGDFALEGCVAAAAEASPNITSAGWVLVNLSGLEEESSPPQSSEVAAAPQASLHLGAARCLWRTDQYSWNDTDWWYWGGLALICAEPLKATSGADYIETHESSSEDEI</sequence>
<comment type="caution">
    <text evidence="2">The sequence shown here is derived from an EMBL/GenBank/DDBJ whole genome shotgun (WGS) entry which is preliminary data.</text>
</comment>
<feature type="region of interest" description="Disordered" evidence="1">
    <location>
        <begin position="16"/>
        <end position="41"/>
    </location>
</feature>
<evidence type="ECO:0000313" key="3">
    <source>
        <dbReference type="Proteomes" id="UP001396898"/>
    </source>
</evidence>
<evidence type="ECO:0000256" key="1">
    <source>
        <dbReference type="SAM" id="MobiDB-lite"/>
    </source>
</evidence>